<evidence type="ECO:0000256" key="1">
    <source>
        <dbReference type="SAM" id="Phobius"/>
    </source>
</evidence>
<dbReference type="RefSeq" id="WP_256310226.1">
    <property type="nucleotide sequence ID" value="NZ_JANGAC010000001.1"/>
</dbReference>
<organism evidence="2 3">
    <name type="scientific">Tissierella carlieri</name>
    <dbReference type="NCBI Taxonomy" id="689904"/>
    <lineage>
        <taxon>Bacteria</taxon>
        <taxon>Bacillati</taxon>
        <taxon>Bacillota</taxon>
        <taxon>Tissierellia</taxon>
        <taxon>Tissierellales</taxon>
        <taxon>Tissierellaceae</taxon>
        <taxon>Tissierella</taxon>
    </lineage>
</organism>
<keyword evidence="1" id="KW-0812">Transmembrane</keyword>
<evidence type="ECO:0000313" key="2">
    <source>
        <dbReference type="EMBL" id="MCQ4921764.1"/>
    </source>
</evidence>
<keyword evidence="1" id="KW-1133">Transmembrane helix</keyword>
<keyword evidence="3" id="KW-1185">Reference proteome</keyword>
<evidence type="ECO:0000313" key="3">
    <source>
        <dbReference type="Proteomes" id="UP001524478"/>
    </source>
</evidence>
<gene>
    <name evidence="2" type="ORF">NE686_01585</name>
</gene>
<protein>
    <submittedName>
        <fullName evidence="2">Uncharacterized protein</fullName>
    </submittedName>
</protein>
<comment type="caution">
    <text evidence="2">The sequence shown here is derived from an EMBL/GenBank/DDBJ whole genome shotgun (WGS) entry which is preliminary data.</text>
</comment>
<dbReference type="Proteomes" id="UP001524478">
    <property type="component" value="Unassembled WGS sequence"/>
</dbReference>
<dbReference type="Pfam" id="PF19610">
    <property type="entry name" value="DUF6115"/>
    <property type="match status" value="1"/>
</dbReference>
<feature type="transmembrane region" description="Helical" evidence="1">
    <location>
        <begin position="5"/>
        <end position="21"/>
    </location>
</feature>
<accession>A0ABT1S5N2</accession>
<keyword evidence="1" id="KW-0472">Membrane</keyword>
<sequence length="147" mass="17065">MITIILNIIGLILIIYSIYIIRKDLTNHNTAVNDLNQIEERVKEYYNLTEEIIEEFDEIIDSKLEMINKKNEKIHNEQLNSIIISDNNLLSNDSSNMVSINSSSIHKNVVELKKIGLTNEEIAKKLNKGIREVEIILKMYENIKSLH</sequence>
<proteinExistence type="predicted"/>
<reference evidence="2 3" key="1">
    <citation type="submission" date="2022-06" db="EMBL/GenBank/DDBJ databases">
        <title>Isolation of gut microbiota from human fecal samples.</title>
        <authorList>
            <person name="Pamer E.G."/>
            <person name="Barat B."/>
            <person name="Waligurski E."/>
            <person name="Medina S."/>
            <person name="Paddock L."/>
            <person name="Mostad J."/>
        </authorList>
    </citation>
    <scope>NUCLEOTIDE SEQUENCE [LARGE SCALE GENOMIC DNA]</scope>
    <source>
        <strain evidence="2 3">DFI.7.95</strain>
    </source>
</reference>
<dbReference type="InterPro" id="IPR046118">
    <property type="entry name" value="DUF6115"/>
</dbReference>
<name>A0ABT1S5N2_9FIRM</name>
<dbReference type="EMBL" id="JANGAC010000001">
    <property type="protein sequence ID" value="MCQ4921764.1"/>
    <property type="molecule type" value="Genomic_DNA"/>
</dbReference>